<comment type="caution">
    <text evidence="4">The sequence shown here is derived from an EMBL/GenBank/DDBJ whole genome shotgun (WGS) entry which is preliminary data.</text>
</comment>
<reference evidence="5" key="1">
    <citation type="journal article" date="2019" name="Int. J. Syst. Evol. Microbiol.">
        <title>The Global Catalogue of Microorganisms (GCM) 10K type strain sequencing project: providing services to taxonomists for standard genome sequencing and annotation.</title>
        <authorList>
            <consortium name="The Broad Institute Genomics Platform"/>
            <consortium name="The Broad Institute Genome Sequencing Center for Infectious Disease"/>
            <person name="Wu L."/>
            <person name="Ma J."/>
        </authorList>
    </citation>
    <scope>NUCLEOTIDE SEQUENCE [LARGE SCALE GENOMIC DNA]</scope>
    <source>
        <strain evidence="5">CCM 8896</strain>
    </source>
</reference>
<protein>
    <submittedName>
        <fullName evidence="4">DUF916 and DUF3324 domain-containing protein</fullName>
    </submittedName>
</protein>
<dbReference type="Pfam" id="PF06030">
    <property type="entry name" value="WxLIP_PGBD"/>
    <property type="match status" value="1"/>
</dbReference>
<dbReference type="Pfam" id="PF11797">
    <property type="entry name" value="WxLIP_HBD"/>
    <property type="match status" value="1"/>
</dbReference>
<evidence type="ECO:0000259" key="2">
    <source>
        <dbReference type="Pfam" id="PF06030"/>
    </source>
</evidence>
<evidence type="ECO:0000256" key="1">
    <source>
        <dbReference type="SAM" id="Phobius"/>
    </source>
</evidence>
<organism evidence="4 5">
    <name type="scientific">Agrilactobacillus yilanensis</name>
    <dbReference type="NCBI Taxonomy" id="2485997"/>
    <lineage>
        <taxon>Bacteria</taxon>
        <taxon>Bacillati</taxon>
        <taxon>Bacillota</taxon>
        <taxon>Bacilli</taxon>
        <taxon>Lactobacillales</taxon>
        <taxon>Lactobacillaceae</taxon>
        <taxon>Agrilactobacillus</taxon>
    </lineage>
</organism>
<dbReference type="InterPro" id="IPR010317">
    <property type="entry name" value="WxLIP_PGBD"/>
</dbReference>
<proteinExistence type="predicted"/>
<keyword evidence="1" id="KW-1133">Transmembrane helix</keyword>
<dbReference type="EMBL" id="JBHTOP010000022">
    <property type="protein sequence ID" value="MFD1671823.1"/>
    <property type="molecule type" value="Genomic_DNA"/>
</dbReference>
<feature type="transmembrane region" description="Helical" evidence="1">
    <location>
        <begin position="300"/>
        <end position="322"/>
    </location>
</feature>
<feature type="domain" description="WxL Interacting Protein peptidoglycan binding" evidence="2">
    <location>
        <begin position="19"/>
        <end position="135"/>
    </location>
</feature>
<keyword evidence="1" id="KW-0812">Transmembrane</keyword>
<dbReference type="RefSeq" id="WP_164507028.1">
    <property type="nucleotide sequence ID" value="NZ_JBHTOP010000022.1"/>
</dbReference>
<evidence type="ECO:0000259" key="3">
    <source>
        <dbReference type="Pfam" id="PF11797"/>
    </source>
</evidence>
<sequence length="346" mass="38117">MFKAQPVQAVQVPDVPVDLQPVIPETQADKSAGYFSVEMTPGQTVPMNLKVTNTSKKATTIKVKPFVATTSVDGTISYLPTDRPKDSSLNLDFTKLGASTQTITLKGHESKEVVQNITIPEDSTFKGLVVGSFYVWSPTIDKAKREKAAKKKGVSVYNIYGMYIGAAISVGDAQSVNVDFRLNKVYPGVSGGEPAVLANLQNFKAQAVRNQQLTVSAKVYPRGSDKAIKSMGVKEMSFAPNSNVDLPIVWGRQEVQAGDYTLKMTAKTALRTWHFKKNFTISGKQAQKVNQVVPKKNNYMWLWIALVVLIVIAGIILMSYLYRRGISKGQAKAESRRGPVNRRRKR</sequence>
<keyword evidence="1" id="KW-0472">Membrane</keyword>
<name>A0ABW4J828_9LACO</name>
<evidence type="ECO:0000313" key="4">
    <source>
        <dbReference type="EMBL" id="MFD1671823.1"/>
    </source>
</evidence>
<evidence type="ECO:0000313" key="5">
    <source>
        <dbReference type="Proteomes" id="UP001597267"/>
    </source>
</evidence>
<accession>A0ABW4J828</accession>
<keyword evidence="5" id="KW-1185">Reference proteome</keyword>
<feature type="domain" description="WxL Interacting Protein host binding" evidence="3">
    <location>
        <begin position="151"/>
        <end position="291"/>
    </location>
</feature>
<dbReference type="InterPro" id="IPR021759">
    <property type="entry name" value="WxLIP_HBD"/>
</dbReference>
<dbReference type="Proteomes" id="UP001597267">
    <property type="component" value="Unassembled WGS sequence"/>
</dbReference>
<gene>
    <name evidence="4" type="ORF">ACFQ5M_06945</name>
</gene>